<feature type="region of interest" description="Disordered" evidence="8">
    <location>
        <begin position="64"/>
        <end position="84"/>
    </location>
</feature>
<dbReference type="InterPro" id="IPR027417">
    <property type="entry name" value="P-loop_NTPase"/>
</dbReference>
<name>A0ABY2J026_9MICO</name>
<dbReference type="EMBL" id="SOGJ01000022">
    <property type="protein sequence ID" value="TFC97959.1"/>
    <property type="molecule type" value="Genomic_DNA"/>
</dbReference>
<keyword evidence="6 10" id="KW-0067">ATP-binding</keyword>
<evidence type="ECO:0000256" key="6">
    <source>
        <dbReference type="ARBA" id="ARBA00022840"/>
    </source>
</evidence>
<dbReference type="SMART" id="SM00382">
    <property type="entry name" value="AAA"/>
    <property type="match status" value="1"/>
</dbReference>
<evidence type="ECO:0000313" key="11">
    <source>
        <dbReference type="Proteomes" id="UP000298355"/>
    </source>
</evidence>
<comment type="subcellular location">
    <subcellularLocation>
        <location evidence="1">Cell membrane</location>
        <topology evidence="1">Peripheral membrane protein</topology>
    </subcellularLocation>
</comment>
<keyword evidence="11" id="KW-1185">Reference proteome</keyword>
<accession>A0ABY2J026</accession>
<gene>
    <name evidence="10" type="ORF">E3O65_09570</name>
</gene>
<protein>
    <submittedName>
        <fullName evidence="10">ABC transporter ATP-binding protein</fullName>
    </submittedName>
</protein>
<sequence>MEHFDCKTFELYAKVPPIRVRLRKTRASGRGNTSGLHTVKKHRAAVRVEGEVVSAFLRSWDPADGHPHSAAGSPHSAAGDEPIPSDRFRASALVDVRGLQISAGGRTDAPPLATGISLSIARGEVIGLVGVAGSGATEIALAIAGRLPAPAVVSAGSILLAGQELVGASPRSLTRLRGTSLAFVPANERTGLVFDRPIGRQLARPLRTKRGLSRRAAARRVLELLDQVGLPDPRATSLQLPAQLDPLALRRVLIADAVSCSPDLLILDEPTGTLDAESESAVLELYRELRRENGFSIIVASRDLGVVAAGCSRVAVLEAGRIVEQASAAEIVSTPQHPYTRRLVTAARTPRD</sequence>
<evidence type="ECO:0000256" key="7">
    <source>
        <dbReference type="ARBA" id="ARBA00023136"/>
    </source>
</evidence>
<evidence type="ECO:0000256" key="5">
    <source>
        <dbReference type="ARBA" id="ARBA00022741"/>
    </source>
</evidence>
<proteinExistence type="inferred from homology"/>
<evidence type="ECO:0000256" key="3">
    <source>
        <dbReference type="ARBA" id="ARBA00022448"/>
    </source>
</evidence>
<reference evidence="10 11" key="1">
    <citation type="submission" date="2019-03" db="EMBL/GenBank/DDBJ databases">
        <title>Genomics of glacier-inhabiting Cryobacterium strains.</title>
        <authorList>
            <person name="Liu Q."/>
            <person name="Xin Y.-H."/>
        </authorList>
    </citation>
    <scope>NUCLEOTIDE SEQUENCE [LARGE SCALE GENOMIC DNA]</scope>
    <source>
        <strain evidence="10 11">TMT4-23</strain>
    </source>
</reference>
<dbReference type="PROSITE" id="PS50893">
    <property type="entry name" value="ABC_TRANSPORTER_2"/>
    <property type="match status" value="1"/>
</dbReference>
<feature type="compositionally biased region" description="Low complexity" evidence="8">
    <location>
        <begin position="68"/>
        <end position="79"/>
    </location>
</feature>
<feature type="domain" description="ABC transporter" evidence="9">
    <location>
        <begin position="96"/>
        <end position="344"/>
    </location>
</feature>
<organism evidence="10 11">
    <name type="scientific">Cryobacterium breve</name>
    <dbReference type="NCBI Taxonomy" id="1259258"/>
    <lineage>
        <taxon>Bacteria</taxon>
        <taxon>Bacillati</taxon>
        <taxon>Actinomycetota</taxon>
        <taxon>Actinomycetes</taxon>
        <taxon>Micrococcales</taxon>
        <taxon>Microbacteriaceae</taxon>
        <taxon>Cryobacterium</taxon>
    </lineage>
</organism>
<keyword evidence="5" id="KW-0547">Nucleotide-binding</keyword>
<evidence type="ECO:0000256" key="2">
    <source>
        <dbReference type="ARBA" id="ARBA00005417"/>
    </source>
</evidence>
<evidence type="ECO:0000256" key="8">
    <source>
        <dbReference type="SAM" id="MobiDB-lite"/>
    </source>
</evidence>
<dbReference type="Proteomes" id="UP000298355">
    <property type="component" value="Unassembled WGS sequence"/>
</dbReference>
<dbReference type="PANTHER" id="PTHR43297">
    <property type="entry name" value="OLIGOPEPTIDE TRANSPORT ATP-BINDING PROTEIN APPD"/>
    <property type="match status" value="1"/>
</dbReference>
<evidence type="ECO:0000256" key="1">
    <source>
        <dbReference type="ARBA" id="ARBA00004202"/>
    </source>
</evidence>
<keyword evidence="4" id="KW-1003">Cell membrane</keyword>
<dbReference type="InterPro" id="IPR003593">
    <property type="entry name" value="AAA+_ATPase"/>
</dbReference>
<evidence type="ECO:0000313" key="10">
    <source>
        <dbReference type="EMBL" id="TFC97959.1"/>
    </source>
</evidence>
<dbReference type="GO" id="GO:0005524">
    <property type="term" value="F:ATP binding"/>
    <property type="evidence" value="ECO:0007669"/>
    <property type="project" value="UniProtKB-KW"/>
</dbReference>
<dbReference type="PANTHER" id="PTHR43297:SF2">
    <property type="entry name" value="DIPEPTIDE TRANSPORT ATP-BINDING PROTEIN DPPD"/>
    <property type="match status" value="1"/>
</dbReference>
<evidence type="ECO:0000259" key="9">
    <source>
        <dbReference type="PROSITE" id="PS50893"/>
    </source>
</evidence>
<comment type="similarity">
    <text evidence="2">Belongs to the ABC transporter superfamily.</text>
</comment>
<dbReference type="Gene3D" id="3.40.50.300">
    <property type="entry name" value="P-loop containing nucleotide triphosphate hydrolases"/>
    <property type="match status" value="1"/>
</dbReference>
<keyword evidence="7" id="KW-0472">Membrane</keyword>
<dbReference type="InterPro" id="IPR050388">
    <property type="entry name" value="ABC_Ni/Peptide_Import"/>
</dbReference>
<keyword evidence="3" id="KW-0813">Transport</keyword>
<comment type="caution">
    <text evidence="10">The sequence shown here is derived from an EMBL/GenBank/DDBJ whole genome shotgun (WGS) entry which is preliminary data.</text>
</comment>
<dbReference type="InterPro" id="IPR003439">
    <property type="entry name" value="ABC_transporter-like_ATP-bd"/>
</dbReference>
<evidence type="ECO:0000256" key="4">
    <source>
        <dbReference type="ARBA" id="ARBA00022475"/>
    </source>
</evidence>
<dbReference type="Pfam" id="PF00005">
    <property type="entry name" value="ABC_tran"/>
    <property type="match status" value="1"/>
</dbReference>
<dbReference type="SUPFAM" id="SSF52540">
    <property type="entry name" value="P-loop containing nucleoside triphosphate hydrolases"/>
    <property type="match status" value="1"/>
</dbReference>